<evidence type="ECO:0000256" key="3">
    <source>
        <dbReference type="ARBA" id="ARBA00023239"/>
    </source>
</evidence>
<dbReference type="InterPro" id="IPR043594">
    <property type="entry name" value="HMGL"/>
</dbReference>
<evidence type="ECO:0000256" key="2">
    <source>
        <dbReference type="ARBA" id="ARBA00022723"/>
    </source>
</evidence>
<evidence type="ECO:0000259" key="4">
    <source>
        <dbReference type="PROSITE" id="PS50991"/>
    </source>
</evidence>
<proteinExistence type="inferred from homology"/>
<dbReference type="GO" id="GO:0004419">
    <property type="term" value="F:hydroxymethylglutaryl-CoA lyase activity"/>
    <property type="evidence" value="ECO:0007669"/>
    <property type="project" value="TreeGrafter"/>
</dbReference>
<sequence length="302" mass="31799">MTQVTMIEVGPRDGFQPIVPFIPTARKIEIIENLYAAGVRRMEAAAFVSPSAVPQMADAPEILAAAAALPGLDAQVLVPTARQADRAIAAGARHLVFVVSVSETHNRNNVRRSPAESVEEYVRLVEHLPGAIRLNVATAFDCPFEGRVSADAVFDLLDRLVPLAPSAEIALCDTTGRATPGQVMRLFGEAAARYPGGPSWVFHGHDTYGVGAANAFAAYQANVRAFDASVGGLGGCPFAPGATGNVATEDLVWMFENMGIATGIMLDRLVETAHDVTTIVGGQTGGRVRRALAAAHTLKTSE</sequence>
<evidence type="ECO:0000256" key="1">
    <source>
        <dbReference type="ARBA" id="ARBA00009405"/>
    </source>
</evidence>
<dbReference type="InterPro" id="IPR013785">
    <property type="entry name" value="Aldolase_TIM"/>
</dbReference>
<organism evidence="5 6">
    <name type="scientific">Sphingomonas cavernae</name>
    <dbReference type="NCBI Taxonomy" id="2320861"/>
    <lineage>
        <taxon>Bacteria</taxon>
        <taxon>Pseudomonadati</taxon>
        <taxon>Pseudomonadota</taxon>
        <taxon>Alphaproteobacteria</taxon>
        <taxon>Sphingomonadales</taxon>
        <taxon>Sphingomonadaceae</taxon>
        <taxon>Sphingomonas</taxon>
    </lineage>
</organism>
<dbReference type="GO" id="GO:0046872">
    <property type="term" value="F:metal ion binding"/>
    <property type="evidence" value="ECO:0007669"/>
    <property type="project" value="UniProtKB-KW"/>
</dbReference>
<dbReference type="RefSeq" id="WP_119761338.1">
    <property type="nucleotide sequence ID" value="NZ_QYUM01000003.1"/>
</dbReference>
<comment type="caution">
    <text evidence="5">The sequence shown here is derived from an EMBL/GenBank/DDBJ whole genome shotgun (WGS) entry which is preliminary data.</text>
</comment>
<comment type="similarity">
    <text evidence="1">Belongs to the HMG-CoA lyase family.</text>
</comment>
<dbReference type="OrthoDB" id="9784013at2"/>
<accession>A0A418WJP1</accession>
<dbReference type="AlphaFoldDB" id="A0A418WJP1"/>
<dbReference type="Proteomes" id="UP000286100">
    <property type="component" value="Unassembled WGS sequence"/>
</dbReference>
<dbReference type="Gene3D" id="3.20.20.70">
    <property type="entry name" value="Aldolase class I"/>
    <property type="match status" value="1"/>
</dbReference>
<dbReference type="PANTHER" id="PTHR42738:SF7">
    <property type="entry name" value="HYDROXYMETHYLGLUTARYL-COA LYASE"/>
    <property type="match status" value="1"/>
</dbReference>
<reference evidence="5 6" key="1">
    <citation type="submission" date="2018-09" db="EMBL/GenBank/DDBJ databases">
        <authorList>
            <person name="Zhu H."/>
        </authorList>
    </citation>
    <scope>NUCLEOTIDE SEQUENCE [LARGE SCALE GENOMIC DNA]</scope>
    <source>
        <strain evidence="5 6">K2R01-6</strain>
    </source>
</reference>
<dbReference type="EMBL" id="QYUM01000003">
    <property type="protein sequence ID" value="RJF90271.1"/>
    <property type="molecule type" value="Genomic_DNA"/>
</dbReference>
<dbReference type="CDD" id="cd07938">
    <property type="entry name" value="DRE_TIM_HMGL"/>
    <property type="match status" value="1"/>
</dbReference>
<dbReference type="SUPFAM" id="SSF51569">
    <property type="entry name" value="Aldolase"/>
    <property type="match status" value="1"/>
</dbReference>
<dbReference type="NCBIfam" id="NF004283">
    <property type="entry name" value="PRK05692.1"/>
    <property type="match status" value="1"/>
</dbReference>
<dbReference type="Pfam" id="PF00682">
    <property type="entry name" value="HMGL-like"/>
    <property type="match status" value="1"/>
</dbReference>
<evidence type="ECO:0000313" key="6">
    <source>
        <dbReference type="Proteomes" id="UP000286100"/>
    </source>
</evidence>
<gene>
    <name evidence="5" type="ORF">D3876_08330</name>
</gene>
<keyword evidence="3 5" id="KW-0456">Lyase</keyword>
<evidence type="ECO:0000313" key="5">
    <source>
        <dbReference type="EMBL" id="RJF90271.1"/>
    </source>
</evidence>
<keyword evidence="2" id="KW-0479">Metal-binding</keyword>
<keyword evidence="6" id="KW-1185">Reference proteome</keyword>
<dbReference type="PANTHER" id="PTHR42738">
    <property type="entry name" value="HYDROXYMETHYLGLUTARYL-COA LYASE"/>
    <property type="match status" value="1"/>
</dbReference>
<feature type="domain" description="Pyruvate carboxyltransferase" evidence="4">
    <location>
        <begin position="4"/>
        <end position="270"/>
    </location>
</feature>
<dbReference type="InterPro" id="IPR000891">
    <property type="entry name" value="PYR_CT"/>
</dbReference>
<name>A0A418WJP1_9SPHN</name>
<dbReference type="PROSITE" id="PS50991">
    <property type="entry name" value="PYR_CT"/>
    <property type="match status" value="1"/>
</dbReference>
<dbReference type="GO" id="GO:0046951">
    <property type="term" value="P:ketone body biosynthetic process"/>
    <property type="evidence" value="ECO:0007669"/>
    <property type="project" value="TreeGrafter"/>
</dbReference>
<dbReference type="GO" id="GO:0006552">
    <property type="term" value="P:L-leucine catabolic process"/>
    <property type="evidence" value="ECO:0007669"/>
    <property type="project" value="TreeGrafter"/>
</dbReference>
<protein>
    <submittedName>
        <fullName evidence="5">Hydroxymethylglutaryl-CoA lyase</fullName>
    </submittedName>
</protein>